<dbReference type="Gene3D" id="3.40.50.720">
    <property type="entry name" value="NAD(P)-binding Rossmann-like Domain"/>
    <property type="match status" value="1"/>
</dbReference>
<organism evidence="1 2">
    <name type="scientific">Roseateles violae</name>
    <dbReference type="NCBI Taxonomy" id="3058042"/>
    <lineage>
        <taxon>Bacteria</taxon>
        <taxon>Pseudomonadati</taxon>
        <taxon>Pseudomonadota</taxon>
        <taxon>Betaproteobacteria</taxon>
        <taxon>Burkholderiales</taxon>
        <taxon>Sphaerotilaceae</taxon>
        <taxon>Roseateles</taxon>
    </lineage>
</organism>
<dbReference type="InterPro" id="IPR003462">
    <property type="entry name" value="ODC_Mu_crystall"/>
</dbReference>
<proteinExistence type="predicted"/>
<sequence length="307" mass="31756">MQLITEAQVRATLTLDAAVQALRQAFLQQGQGLASVLARGRAAATLDGRALMVSAMGAVLPEVLGTKVYSTLNGQFQFVITLFCSKTGAPLATLEANELTRLRTAAATAVAAEALALPESKTLAIFGAGTQARAHAQALLPLRKFERVLVCARSGAGEFAAELAATHGLPAQAVDAQTAASQAEVIATCTRATEPLFDGAWVKPGSFVAAVGSSKPVARELDDALLARAALIAVEWKPAAEGEAGEFKRAAAGVIDPARVAELGALLAAPRPRGERDIVVYKSVGIGLEDVAIAHWIYRRLQGGAAA</sequence>
<dbReference type="PIRSF" id="PIRSF001439">
    <property type="entry name" value="CryM"/>
    <property type="match status" value="1"/>
</dbReference>
<dbReference type="PANTHER" id="PTHR13812:SF19">
    <property type="entry name" value="KETIMINE REDUCTASE MU-CRYSTALLIN"/>
    <property type="match status" value="1"/>
</dbReference>
<accession>A0ABT8DQV6</accession>
<dbReference type="InterPro" id="IPR036291">
    <property type="entry name" value="NAD(P)-bd_dom_sf"/>
</dbReference>
<evidence type="ECO:0000313" key="1">
    <source>
        <dbReference type="EMBL" id="MDN3919440.1"/>
    </source>
</evidence>
<dbReference type="Gene3D" id="3.30.1780.10">
    <property type="entry name" value="ornithine cyclodeaminase, domain 1"/>
    <property type="match status" value="1"/>
</dbReference>
<evidence type="ECO:0000313" key="2">
    <source>
        <dbReference type="Proteomes" id="UP001228044"/>
    </source>
</evidence>
<dbReference type="Pfam" id="PF02423">
    <property type="entry name" value="OCD_Mu_crystall"/>
    <property type="match status" value="1"/>
</dbReference>
<keyword evidence="2" id="KW-1185">Reference proteome</keyword>
<comment type="caution">
    <text evidence="1">The sequence shown here is derived from an EMBL/GenBank/DDBJ whole genome shotgun (WGS) entry which is preliminary data.</text>
</comment>
<dbReference type="SUPFAM" id="SSF51735">
    <property type="entry name" value="NAD(P)-binding Rossmann-fold domains"/>
    <property type="match status" value="1"/>
</dbReference>
<gene>
    <name evidence="1" type="ORF">QWJ38_04010</name>
</gene>
<dbReference type="PANTHER" id="PTHR13812">
    <property type="entry name" value="KETIMINE REDUCTASE MU-CRYSTALLIN"/>
    <property type="match status" value="1"/>
</dbReference>
<protein>
    <submittedName>
        <fullName evidence="1">Ornithine cyclodeaminase family protein</fullName>
    </submittedName>
</protein>
<dbReference type="Proteomes" id="UP001228044">
    <property type="component" value="Unassembled WGS sequence"/>
</dbReference>
<reference evidence="1 2" key="1">
    <citation type="submission" date="2023-06" db="EMBL/GenBank/DDBJ databases">
        <title>Pelomonas sp. PFR6 16S ribosomal RNA gene Genome sequencing and assembly.</title>
        <authorList>
            <person name="Woo H."/>
        </authorList>
    </citation>
    <scope>NUCLEOTIDE SEQUENCE [LARGE SCALE GENOMIC DNA]</scope>
    <source>
        <strain evidence="1 2">PFR6</strain>
    </source>
</reference>
<dbReference type="InterPro" id="IPR023401">
    <property type="entry name" value="ODC_N"/>
</dbReference>
<dbReference type="RefSeq" id="WP_290357742.1">
    <property type="nucleotide sequence ID" value="NZ_JAUHHC010000001.1"/>
</dbReference>
<dbReference type="EMBL" id="JAUHHC010000001">
    <property type="protein sequence ID" value="MDN3919440.1"/>
    <property type="molecule type" value="Genomic_DNA"/>
</dbReference>
<name>A0ABT8DQV6_9BURK</name>